<dbReference type="EMBL" id="CP053661">
    <property type="protein sequence ID" value="QKD81421.1"/>
    <property type="molecule type" value="Genomic_DNA"/>
</dbReference>
<reference evidence="2 3" key="1">
    <citation type="submission" date="2020-05" db="EMBL/GenBank/DDBJ databases">
        <title>Complete genome sequence of of a novel Thermoleptolyngbya strain isolated from hot springs of Ganzi, Sichuan China.</title>
        <authorList>
            <person name="Tang J."/>
            <person name="Daroch M."/>
            <person name="Li L."/>
            <person name="Waleron K."/>
            <person name="Waleron M."/>
            <person name="Waleron M."/>
        </authorList>
    </citation>
    <scope>NUCLEOTIDE SEQUENCE [LARGE SCALE GENOMIC DNA]</scope>
    <source>
        <strain evidence="2 3">PKUAC-SCTA183</strain>
    </source>
</reference>
<sequence length="64" mass="6838">MRDSLGLLAKVMGGSALGAIAIKYFPPLALVPDKVGIVWAIVLTPTGVMAALLCWLTWRRRTSA</sequence>
<keyword evidence="3" id="KW-1185">Reference proteome</keyword>
<keyword evidence="1" id="KW-1133">Transmembrane helix</keyword>
<name>A0A6M8BCU2_9CYAN</name>
<keyword evidence="1" id="KW-0812">Transmembrane</keyword>
<feature type="transmembrane region" description="Helical" evidence="1">
    <location>
        <begin position="7"/>
        <end position="25"/>
    </location>
</feature>
<evidence type="ECO:0000256" key="1">
    <source>
        <dbReference type="SAM" id="Phobius"/>
    </source>
</evidence>
<evidence type="ECO:0000313" key="3">
    <source>
        <dbReference type="Proteomes" id="UP000505210"/>
    </source>
</evidence>
<dbReference type="KEGG" id="theu:HPC62_03815"/>
<protein>
    <submittedName>
        <fullName evidence="2">Uncharacterized protein</fullName>
    </submittedName>
</protein>
<evidence type="ECO:0000313" key="2">
    <source>
        <dbReference type="EMBL" id="QKD81421.1"/>
    </source>
</evidence>
<dbReference type="Proteomes" id="UP000505210">
    <property type="component" value="Chromosome"/>
</dbReference>
<proteinExistence type="predicted"/>
<dbReference type="RefSeq" id="WP_172353818.1">
    <property type="nucleotide sequence ID" value="NZ_CP053661.1"/>
</dbReference>
<gene>
    <name evidence="2" type="ORF">HPC62_03815</name>
</gene>
<organism evidence="2 3">
    <name type="scientific">Thermoleptolyngbya sichuanensis A183</name>
    <dbReference type="NCBI Taxonomy" id="2737172"/>
    <lineage>
        <taxon>Bacteria</taxon>
        <taxon>Bacillati</taxon>
        <taxon>Cyanobacteriota</taxon>
        <taxon>Cyanophyceae</taxon>
        <taxon>Oculatellales</taxon>
        <taxon>Oculatellaceae</taxon>
        <taxon>Thermoleptolyngbya</taxon>
        <taxon>Thermoleptolyngbya sichuanensis</taxon>
    </lineage>
</organism>
<dbReference type="AlphaFoldDB" id="A0A6M8BCU2"/>
<accession>A0A6M8BCU2</accession>
<feature type="transmembrane region" description="Helical" evidence="1">
    <location>
        <begin position="37"/>
        <end position="58"/>
    </location>
</feature>
<keyword evidence="1" id="KW-0472">Membrane</keyword>